<evidence type="ECO:0000256" key="3">
    <source>
        <dbReference type="ARBA" id="ARBA00022750"/>
    </source>
</evidence>
<dbReference type="SUPFAM" id="SSF50630">
    <property type="entry name" value="Acid proteases"/>
    <property type="match status" value="1"/>
</dbReference>
<dbReference type="PRINTS" id="PR00792">
    <property type="entry name" value="PEPSIN"/>
</dbReference>
<dbReference type="InterPro" id="IPR021109">
    <property type="entry name" value="Peptidase_aspartic_dom_sf"/>
</dbReference>
<dbReference type="PROSITE" id="PS51767">
    <property type="entry name" value="PEPTIDASE_A1"/>
    <property type="match status" value="1"/>
</dbReference>
<keyword evidence="4 9" id="KW-0378">Hydrolase</keyword>
<evidence type="ECO:0000256" key="1">
    <source>
        <dbReference type="ARBA" id="ARBA00007447"/>
    </source>
</evidence>
<keyword evidence="12" id="KW-1185">Reference proteome</keyword>
<evidence type="ECO:0000256" key="2">
    <source>
        <dbReference type="ARBA" id="ARBA00022670"/>
    </source>
</evidence>
<reference evidence="12" key="1">
    <citation type="journal article" date="2015" name="PLoS Genet.">
        <title>Genome Sequence and Transcriptome Analyses of Chrysochromulina tobin: Metabolic Tools for Enhanced Algal Fitness in the Prominent Order Prymnesiales (Haptophyceae).</title>
        <authorList>
            <person name="Hovde B.T."/>
            <person name="Deodato C.R."/>
            <person name="Hunsperger H.M."/>
            <person name="Ryken S.A."/>
            <person name="Yost W."/>
            <person name="Jha R.K."/>
            <person name="Patterson J."/>
            <person name="Monnat R.J. Jr."/>
            <person name="Barlow S.B."/>
            <person name="Starkenburg S.R."/>
            <person name="Cattolico R.A."/>
        </authorList>
    </citation>
    <scope>NUCLEOTIDE SEQUENCE</scope>
    <source>
        <strain evidence="12">CCMP291</strain>
    </source>
</reference>
<feature type="disulfide bond" evidence="8">
    <location>
        <begin position="323"/>
        <end position="360"/>
    </location>
</feature>
<dbReference type="PANTHER" id="PTHR47966">
    <property type="entry name" value="BETA-SITE APP-CLEAVING ENZYME, ISOFORM A-RELATED"/>
    <property type="match status" value="1"/>
</dbReference>
<evidence type="ECO:0000256" key="4">
    <source>
        <dbReference type="ARBA" id="ARBA00022801"/>
    </source>
</evidence>
<dbReference type="PANTHER" id="PTHR47966:SF51">
    <property type="entry name" value="BETA-SITE APP-CLEAVING ENZYME, ISOFORM A-RELATED"/>
    <property type="match status" value="1"/>
</dbReference>
<comment type="caution">
    <text evidence="11">The sequence shown here is derived from an EMBL/GenBank/DDBJ whole genome shotgun (WGS) entry which is preliminary data.</text>
</comment>
<keyword evidence="2 9" id="KW-0645">Protease</keyword>
<dbReference type="FunFam" id="2.40.70.10:FF:000149">
    <property type="entry name" value="Uncharacterized protein"/>
    <property type="match status" value="1"/>
</dbReference>
<accession>A0A0M0LPH9</accession>
<proteinExistence type="inferred from homology"/>
<keyword evidence="3 9" id="KW-0064">Aspartyl protease</keyword>
<evidence type="ECO:0000256" key="6">
    <source>
        <dbReference type="ARBA" id="ARBA00023180"/>
    </source>
</evidence>
<name>A0A0M0LPH9_9EUKA</name>
<gene>
    <name evidence="11" type="ORF">Ctob_007234</name>
</gene>
<dbReference type="FunFam" id="2.40.70.10:FF:000002">
    <property type="entry name" value="Vacuolar aspartic proteinase"/>
    <property type="match status" value="1"/>
</dbReference>
<sequence length="410" mass="43673">MALRKAHAESSSSRKEDQCVAKCRLGDADDATSMSVSEPHRADSSTTPLPYVALKDFMNAQYYGEIALGTPPQKFTVVFDTGSGNLWVPSSRCKGFNIACLLHKRYASEQSSTYRQVGKPFSIRYGSGSMAGFTSIDTLVVGGLSLPNVTFAEATSEPGVSFAITKFDGILGLGFGAIAIDGTPPIFEQLYKAGQLAEPLFAFYLSRQADTSLMPAPGGTPQHDGQGGVLMLGGVDNRCYTGALTYVPVTRAAYWQFALEEIRLGGHKIVAGTAAIADTGTSLLVGPKHVVAQIVRSLGLEEPEPEEGSLDAESGGGQITIPCDVVSRLPTLSFVIAGRDFELTGSQYVLEFSLFGKSQCALGIMGMDVPPPAGPLWILGDIFLSQYFTVFDFGQSRLGFAKAVEKSPDW</sequence>
<dbReference type="PROSITE" id="PS00141">
    <property type="entry name" value="ASP_PROTEASE"/>
    <property type="match status" value="1"/>
</dbReference>
<evidence type="ECO:0000313" key="11">
    <source>
        <dbReference type="EMBL" id="KOO52950.1"/>
    </source>
</evidence>
<evidence type="ECO:0000313" key="12">
    <source>
        <dbReference type="Proteomes" id="UP000037460"/>
    </source>
</evidence>
<dbReference type="Pfam" id="PF00026">
    <property type="entry name" value="Asp"/>
    <property type="match status" value="1"/>
</dbReference>
<dbReference type="GO" id="GO:0006508">
    <property type="term" value="P:proteolysis"/>
    <property type="evidence" value="ECO:0007669"/>
    <property type="project" value="UniProtKB-KW"/>
</dbReference>
<dbReference type="InterPro" id="IPR001461">
    <property type="entry name" value="Aspartic_peptidase_A1"/>
</dbReference>
<dbReference type="EMBL" id="JWZX01000447">
    <property type="protein sequence ID" value="KOO52950.1"/>
    <property type="molecule type" value="Genomic_DNA"/>
</dbReference>
<feature type="disulfide bond" evidence="8">
    <location>
        <begin position="93"/>
        <end position="100"/>
    </location>
</feature>
<dbReference type="InterPro" id="IPR001969">
    <property type="entry name" value="Aspartic_peptidase_AS"/>
</dbReference>
<evidence type="ECO:0000256" key="9">
    <source>
        <dbReference type="RuleBase" id="RU000454"/>
    </source>
</evidence>
<dbReference type="Gene3D" id="2.40.70.10">
    <property type="entry name" value="Acid Proteases"/>
    <property type="match status" value="2"/>
</dbReference>
<dbReference type="Proteomes" id="UP000037460">
    <property type="component" value="Unassembled WGS sequence"/>
</dbReference>
<feature type="active site" evidence="7">
    <location>
        <position position="278"/>
    </location>
</feature>
<feature type="domain" description="Peptidase A1" evidence="10">
    <location>
        <begin position="62"/>
        <end position="401"/>
    </location>
</feature>
<dbReference type="GO" id="GO:0004190">
    <property type="term" value="F:aspartic-type endopeptidase activity"/>
    <property type="evidence" value="ECO:0007669"/>
    <property type="project" value="UniProtKB-KW"/>
</dbReference>
<keyword evidence="6" id="KW-0325">Glycoprotein</keyword>
<evidence type="ECO:0000256" key="5">
    <source>
        <dbReference type="ARBA" id="ARBA00023157"/>
    </source>
</evidence>
<evidence type="ECO:0000259" key="10">
    <source>
        <dbReference type="PROSITE" id="PS51767"/>
    </source>
</evidence>
<protein>
    <submittedName>
        <fullName evidence="11">Lysosomal aspartic protease-like protein</fullName>
    </submittedName>
</protein>
<dbReference type="AlphaFoldDB" id="A0A0M0LPH9"/>
<feature type="active site" evidence="7">
    <location>
        <position position="80"/>
    </location>
</feature>
<comment type="similarity">
    <text evidence="1 9">Belongs to the peptidase A1 family.</text>
</comment>
<evidence type="ECO:0000256" key="8">
    <source>
        <dbReference type="PIRSR" id="PIRSR601461-2"/>
    </source>
</evidence>
<dbReference type="InterPro" id="IPR033121">
    <property type="entry name" value="PEPTIDASE_A1"/>
</dbReference>
<dbReference type="OrthoDB" id="771136at2759"/>
<keyword evidence="5 8" id="KW-1015">Disulfide bond</keyword>
<evidence type="ECO:0000256" key="7">
    <source>
        <dbReference type="PIRSR" id="PIRSR601461-1"/>
    </source>
</evidence>
<organism evidence="11 12">
    <name type="scientific">Chrysochromulina tobinii</name>
    <dbReference type="NCBI Taxonomy" id="1460289"/>
    <lineage>
        <taxon>Eukaryota</taxon>
        <taxon>Haptista</taxon>
        <taxon>Haptophyta</taxon>
        <taxon>Prymnesiophyceae</taxon>
        <taxon>Prymnesiales</taxon>
        <taxon>Chrysochromulinaceae</taxon>
        <taxon>Chrysochromulina</taxon>
    </lineage>
</organism>